<protein>
    <submittedName>
        <fullName evidence="2">Uncharacterized protein</fullName>
    </submittedName>
</protein>
<reference evidence="2" key="1">
    <citation type="submission" date="2022-11" db="UniProtKB">
        <authorList>
            <consortium name="WormBaseParasite"/>
        </authorList>
    </citation>
    <scope>IDENTIFICATION</scope>
</reference>
<sequence length="293" mass="33687">MPHFKRLSKFLNVVPTWQRIMTRYETAPKGVMALLKDEQINTWRAMYKLLKNLGHEIERLLNAAGAWEPEYVDEEGHVEFISGGQHSDLVYNWLLGNKNLKSNAARASGTALEYTRRAFQNFINSYSNPALELGNRLIRKNARATIDCPKSKENVDDSENSDDEEEEDEEPKKSNNKSSKECANPKSISSSSKKEEAEPEKLIQALQELNDTSGDRESKYAKFLGIMEKHPYTLETWLKDYTQFKEKDAEEWLEFKKWKASNTVTPTSGARQRTAIVETTQVETPCENNLDRK</sequence>
<evidence type="ECO:0000313" key="1">
    <source>
        <dbReference type="Proteomes" id="UP000887579"/>
    </source>
</evidence>
<accession>A0AC34FKM4</accession>
<dbReference type="WBParaSite" id="ES5_v2.g17440.t1">
    <property type="protein sequence ID" value="ES5_v2.g17440.t1"/>
    <property type="gene ID" value="ES5_v2.g17440"/>
</dbReference>
<name>A0AC34FKM4_9BILA</name>
<dbReference type="Proteomes" id="UP000887579">
    <property type="component" value="Unplaced"/>
</dbReference>
<organism evidence="1 2">
    <name type="scientific">Panagrolaimus sp. ES5</name>
    <dbReference type="NCBI Taxonomy" id="591445"/>
    <lineage>
        <taxon>Eukaryota</taxon>
        <taxon>Metazoa</taxon>
        <taxon>Ecdysozoa</taxon>
        <taxon>Nematoda</taxon>
        <taxon>Chromadorea</taxon>
        <taxon>Rhabditida</taxon>
        <taxon>Tylenchina</taxon>
        <taxon>Panagrolaimomorpha</taxon>
        <taxon>Panagrolaimoidea</taxon>
        <taxon>Panagrolaimidae</taxon>
        <taxon>Panagrolaimus</taxon>
    </lineage>
</organism>
<evidence type="ECO:0000313" key="2">
    <source>
        <dbReference type="WBParaSite" id="ES5_v2.g17440.t1"/>
    </source>
</evidence>
<proteinExistence type="predicted"/>